<dbReference type="InterPro" id="IPR011008">
    <property type="entry name" value="Dimeric_a/b-barrel"/>
</dbReference>
<accession>A0A7X0ZEG8</accession>
<gene>
    <name evidence="2" type="ORF">HCB49_12185</name>
</gene>
<dbReference type="Gene3D" id="3.30.70.100">
    <property type="match status" value="1"/>
</dbReference>
<dbReference type="PANTHER" id="PTHR33336:SF3">
    <property type="entry name" value="ABM DOMAIN-CONTAINING PROTEIN"/>
    <property type="match status" value="1"/>
</dbReference>
<dbReference type="RefSeq" id="WP_185605101.1">
    <property type="nucleotide sequence ID" value="NZ_JAARZC010000004.1"/>
</dbReference>
<feature type="domain" description="ABM" evidence="1">
    <location>
        <begin position="2"/>
        <end position="90"/>
    </location>
</feature>
<dbReference type="PANTHER" id="PTHR33336">
    <property type="entry name" value="QUINOL MONOOXYGENASE YGIN-RELATED"/>
    <property type="match status" value="1"/>
</dbReference>
<dbReference type="InterPro" id="IPR007138">
    <property type="entry name" value="ABM_dom"/>
</dbReference>
<dbReference type="EMBL" id="JAARZC010000004">
    <property type="protein sequence ID" value="MBC2250748.1"/>
    <property type="molecule type" value="Genomic_DNA"/>
</dbReference>
<dbReference type="InterPro" id="IPR050744">
    <property type="entry name" value="AI-2_Isomerase_LsrG"/>
</dbReference>
<evidence type="ECO:0000313" key="3">
    <source>
        <dbReference type="Proteomes" id="UP000559864"/>
    </source>
</evidence>
<sequence>MLHIEAKIQVKPDLIEVFLTEVDLVVQGSLKETGNHGYELVRSVSNPSTFYLLEKWADETAIQLHNATAHYKRFKMNVPGFLAIPIEVALLKN</sequence>
<keyword evidence="2" id="KW-0560">Oxidoreductase</keyword>
<reference evidence="2 3" key="1">
    <citation type="submission" date="2020-03" db="EMBL/GenBank/DDBJ databases">
        <title>Soil Listeria distribution.</title>
        <authorList>
            <person name="Liao J."/>
            <person name="Wiedmann M."/>
        </authorList>
    </citation>
    <scope>NUCLEOTIDE SEQUENCE [LARGE SCALE GENOMIC DNA]</scope>
    <source>
        <strain evidence="2 3">FSL L7-0123</strain>
    </source>
</reference>
<dbReference type="PROSITE" id="PS51725">
    <property type="entry name" value="ABM"/>
    <property type="match status" value="1"/>
</dbReference>
<name>A0A7X0ZEG8_9LIST</name>
<proteinExistence type="predicted"/>
<organism evidence="2 3">
    <name type="scientific">Listeria cossartiae subsp. cayugensis</name>
    <dbReference type="NCBI Taxonomy" id="2713505"/>
    <lineage>
        <taxon>Bacteria</taxon>
        <taxon>Bacillati</taxon>
        <taxon>Bacillota</taxon>
        <taxon>Bacilli</taxon>
        <taxon>Bacillales</taxon>
        <taxon>Listeriaceae</taxon>
        <taxon>Listeria</taxon>
        <taxon>Listeria cossartiae</taxon>
    </lineage>
</organism>
<dbReference type="AlphaFoldDB" id="A0A7X0ZEG8"/>
<keyword evidence="2" id="KW-0503">Monooxygenase</keyword>
<evidence type="ECO:0000313" key="2">
    <source>
        <dbReference type="EMBL" id="MBC2250748.1"/>
    </source>
</evidence>
<dbReference type="Proteomes" id="UP000559864">
    <property type="component" value="Unassembled WGS sequence"/>
</dbReference>
<dbReference type="GO" id="GO:0004497">
    <property type="term" value="F:monooxygenase activity"/>
    <property type="evidence" value="ECO:0007669"/>
    <property type="project" value="UniProtKB-KW"/>
</dbReference>
<protein>
    <submittedName>
        <fullName evidence="2">Antibiotic biosynthesis monooxygenase</fullName>
    </submittedName>
</protein>
<dbReference type="SUPFAM" id="SSF54909">
    <property type="entry name" value="Dimeric alpha+beta barrel"/>
    <property type="match status" value="1"/>
</dbReference>
<comment type="caution">
    <text evidence="2">The sequence shown here is derived from an EMBL/GenBank/DDBJ whole genome shotgun (WGS) entry which is preliminary data.</text>
</comment>
<dbReference type="Pfam" id="PF03992">
    <property type="entry name" value="ABM"/>
    <property type="match status" value="1"/>
</dbReference>
<evidence type="ECO:0000259" key="1">
    <source>
        <dbReference type="PROSITE" id="PS51725"/>
    </source>
</evidence>